<comment type="caution">
    <text evidence="1">The sequence shown here is derived from an EMBL/GenBank/DDBJ whole genome shotgun (WGS) entry which is preliminary data.</text>
</comment>
<dbReference type="AlphaFoldDB" id="A0A139I051"/>
<dbReference type="Proteomes" id="UP000073492">
    <property type="component" value="Unassembled WGS sequence"/>
</dbReference>
<sequence>MPEHFAGISLNIDQIPATQITFSVSNCDLYFHREVGIGLVTRPWYADARLVQCWLCFGACPRYRSIKCKAGQDLVATPGASVHGGTPLTRGDLFHFWFDFGRMVTFCIQCKTEKIKKAEREHEREWIRVVGSHALYGTIKFDGVNNVFGATAASRLYEVRCKRSAERNNWPASGPVVC</sequence>
<dbReference type="EMBL" id="LFZO01000505">
    <property type="protein sequence ID" value="KXT07989.1"/>
    <property type="molecule type" value="Genomic_DNA"/>
</dbReference>
<proteinExistence type="predicted"/>
<reference evidence="1 2" key="1">
    <citation type="submission" date="2015-07" db="EMBL/GenBank/DDBJ databases">
        <title>Comparative genomics of the Sigatoka disease complex on banana suggests a link between parallel evolutionary changes in Pseudocercospora fijiensis and Pseudocercospora eumusae and increased virulence on the banana host.</title>
        <authorList>
            <person name="Chang T.-C."/>
            <person name="Salvucci A."/>
            <person name="Crous P.W."/>
            <person name="Stergiopoulos I."/>
        </authorList>
    </citation>
    <scope>NUCLEOTIDE SEQUENCE [LARGE SCALE GENOMIC DNA]</scope>
    <source>
        <strain evidence="1 2">CBS 116634</strain>
    </source>
</reference>
<evidence type="ECO:0000313" key="1">
    <source>
        <dbReference type="EMBL" id="KXT07989.1"/>
    </source>
</evidence>
<evidence type="ECO:0000313" key="2">
    <source>
        <dbReference type="Proteomes" id="UP000073492"/>
    </source>
</evidence>
<protein>
    <submittedName>
        <fullName evidence="1">Uncharacterized protein</fullName>
    </submittedName>
</protein>
<accession>A0A139I051</accession>
<keyword evidence="2" id="KW-1185">Reference proteome</keyword>
<name>A0A139I051_9PEZI</name>
<gene>
    <name evidence="1" type="ORF">AC579_1111</name>
</gene>
<organism evidence="1 2">
    <name type="scientific">Pseudocercospora musae</name>
    <dbReference type="NCBI Taxonomy" id="113226"/>
    <lineage>
        <taxon>Eukaryota</taxon>
        <taxon>Fungi</taxon>
        <taxon>Dikarya</taxon>
        <taxon>Ascomycota</taxon>
        <taxon>Pezizomycotina</taxon>
        <taxon>Dothideomycetes</taxon>
        <taxon>Dothideomycetidae</taxon>
        <taxon>Mycosphaerellales</taxon>
        <taxon>Mycosphaerellaceae</taxon>
        <taxon>Pseudocercospora</taxon>
    </lineage>
</organism>